<proteinExistence type="predicted"/>
<feature type="transmembrane region" description="Helical" evidence="5">
    <location>
        <begin position="163"/>
        <end position="183"/>
    </location>
</feature>
<keyword evidence="3 5" id="KW-1133">Transmembrane helix</keyword>
<dbReference type="GO" id="GO:0140359">
    <property type="term" value="F:ABC-type transporter activity"/>
    <property type="evidence" value="ECO:0007669"/>
    <property type="project" value="InterPro"/>
</dbReference>
<feature type="transmembrane region" description="Helical" evidence="5">
    <location>
        <begin position="95"/>
        <end position="120"/>
    </location>
</feature>
<evidence type="ECO:0000256" key="4">
    <source>
        <dbReference type="ARBA" id="ARBA00023136"/>
    </source>
</evidence>
<dbReference type="Proteomes" id="UP000196778">
    <property type="component" value="Unassembled WGS sequence"/>
</dbReference>
<evidence type="ECO:0000313" key="7">
    <source>
        <dbReference type="EMBL" id="SJN38778.1"/>
    </source>
</evidence>
<evidence type="ECO:0000256" key="1">
    <source>
        <dbReference type="ARBA" id="ARBA00004141"/>
    </source>
</evidence>
<feature type="transmembrane region" description="Helical" evidence="5">
    <location>
        <begin position="220"/>
        <end position="243"/>
    </location>
</feature>
<evidence type="ECO:0000259" key="6">
    <source>
        <dbReference type="Pfam" id="PF01061"/>
    </source>
</evidence>
<feature type="domain" description="ABC-2 type transporter transmembrane" evidence="6">
    <location>
        <begin position="6"/>
        <end position="185"/>
    </location>
</feature>
<dbReference type="PANTHER" id="PTHR43229">
    <property type="entry name" value="NODULATION PROTEIN J"/>
    <property type="match status" value="1"/>
</dbReference>
<organism evidence="7 8">
    <name type="scientific">Mycetocola reblochoni REB411</name>
    <dbReference type="NCBI Taxonomy" id="1255698"/>
    <lineage>
        <taxon>Bacteria</taxon>
        <taxon>Bacillati</taxon>
        <taxon>Actinomycetota</taxon>
        <taxon>Actinomycetes</taxon>
        <taxon>Micrococcales</taxon>
        <taxon>Microbacteriaceae</taxon>
        <taxon>Mycetocola</taxon>
    </lineage>
</organism>
<sequence>MSLIYARTEFIRRGRDGANLFFILALPVAMYLVFGPNAGSTDGRSGHGSTEFYVMVSMALYGAATAMTTLTGSAATEVSQGWGRQLALSPLSTGAFVTTKVLVALAYSAICIAVLFAVGAATGATADAGWRWAACAGIVLLGSSIFALYGLAVGLVFRSDSALGIASALLTLFAFFGNVFLPLDGTMLDIARFTPLYGVVGLARWPLLEGAVVGQSEPDSLLGLIGNVLGWAVLFGTAAVLAVRRSRARR</sequence>
<dbReference type="OrthoDB" id="63188at2"/>
<reference evidence="8" key="1">
    <citation type="submission" date="2017-02" db="EMBL/GenBank/DDBJ databases">
        <authorList>
            <person name="Dridi B."/>
        </authorList>
    </citation>
    <scope>NUCLEOTIDE SEQUENCE [LARGE SCALE GENOMIC DNA]</scope>
    <source>
        <strain evidence="8">EB411</strain>
    </source>
</reference>
<dbReference type="EMBL" id="FUKR01000063">
    <property type="protein sequence ID" value="SJN38778.1"/>
    <property type="molecule type" value="Genomic_DNA"/>
</dbReference>
<evidence type="ECO:0000256" key="5">
    <source>
        <dbReference type="SAM" id="Phobius"/>
    </source>
</evidence>
<accession>A0A1R4K3H4</accession>
<evidence type="ECO:0000256" key="2">
    <source>
        <dbReference type="ARBA" id="ARBA00022692"/>
    </source>
</evidence>
<dbReference type="InterPro" id="IPR051784">
    <property type="entry name" value="Nod_factor_ABC_transporter"/>
</dbReference>
<evidence type="ECO:0000256" key="3">
    <source>
        <dbReference type="ARBA" id="ARBA00022989"/>
    </source>
</evidence>
<keyword evidence="2 5" id="KW-0812">Transmembrane</keyword>
<feature type="transmembrane region" description="Helical" evidence="5">
    <location>
        <begin position="132"/>
        <end position="157"/>
    </location>
</feature>
<dbReference type="AlphaFoldDB" id="A0A1R4K3H4"/>
<dbReference type="PANTHER" id="PTHR43229:SF2">
    <property type="entry name" value="NODULATION PROTEIN J"/>
    <property type="match status" value="1"/>
</dbReference>
<name>A0A1R4K3H4_9MICO</name>
<gene>
    <name evidence="7" type="ORF">FM119_11105</name>
</gene>
<dbReference type="Pfam" id="PF01061">
    <property type="entry name" value="ABC2_membrane"/>
    <property type="match status" value="1"/>
</dbReference>
<dbReference type="InterPro" id="IPR013525">
    <property type="entry name" value="ABC2_TM"/>
</dbReference>
<feature type="transmembrane region" description="Helical" evidence="5">
    <location>
        <begin position="52"/>
        <end position="75"/>
    </location>
</feature>
<protein>
    <submittedName>
        <fullName evidence="7">ABC transporter permease protein</fullName>
    </submittedName>
</protein>
<feature type="transmembrane region" description="Helical" evidence="5">
    <location>
        <begin position="20"/>
        <end position="40"/>
    </location>
</feature>
<dbReference type="RefSeq" id="WP_087138131.1">
    <property type="nucleotide sequence ID" value="NZ_FUKR01000063.1"/>
</dbReference>
<dbReference type="GO" id="GO:0016020">
    <property type="term" value="C:membrane"/>
    <property type="evidence" value="ECO:0007669"/>
    <property type="project" value="UniProtKB-SubCell"/>
</dbReference>
<comment type="subcellular location">
    <subcellularLocation>
        <location evidence="1">Membrane</location>
        <topology evidence="1">Multi-pass membrane protein</topology>
    </subcellularLocation>
</comment>
<keyword evidence="4 5" id="KW-0472">Membrane</keyword>
<evidence type="ECO:0000313" key="8">
    <source>
        <dbReference type="Proteomes" id="UP000196778"/>
    </source>
</evidence>
<keyword evidence="8" id="KW-1185">Reference proteome</keyword>